<gene>
    <name evidence="1" type="ORF">LOY88_005978</name>
</gene>
<name>A0ACB8UP70_9EURO</name>
<sequence>MQPESNQAIQDPVNKDPSPKSQSLAQHGNPLPPAHSPGRASDQDDTGEVPAETGPHDCAVRIESPSYAKTVATDRVSEYEHASIVLPSNRGALPFKAIAFRATCGGHQSSILESLPNEVLTHILSHLPPAALSSMCLVNRRFHGLVTTPHAWRTAFSRYFPGPAAIDTGRGALDPDELEHLSSRRRAFCRLTALASWRNEYILRTRLLRSLGRGKPADNEKPGPHASPRGNHTASQAISNYNSLLLYPVSNIDGAFGSGLEKKAALFVHGASEQGTASASEPAIGKSGLGAWGISDPQTFNHFEDSFPGEQQWGLGSGEIVGLPNVMDVSQQYGMVYGEGRPHGRIYFLSSNEKRGRFLNLAESPAQPHLGMPKLIATNTSICSVWIAKSAQILSITKGVCGILMGGSNGVLTAYAIGPHHSYSQRYERGEITARWILSPGVPITSISVDENFSTKRHASRRIWAVVLNALGEVFYLTQIPVHEMAPPKSTMEHLHQSAWETGRSVRWELVEETRRVTQPDPFNTSSLDGNYSPRSSSHSSGLAQAQLIVEAAEIEKYLDKNPHHFRKVYKGWDMRRKLEVDFAGDDYQGAGESVTLVTCGVTPGQRTCLTRFTRLNNSVPPDNEPFSQAQSNTAMASIFGSSGSVSTASATRPFALGDYKCLQTSWTKSNLVIDLPKAASITVTAMDMSTIAVLTTLEDPLLGMCGGSESSLMSTPRSDSSEASLPAQVPGNRGRFFAIGTSTGTVIVWNIRAPVSQNSEVVNHIDPVRVIRTDSPQVTSLALTSLYLVHGGNDGLVQAWDPLASCLQPIRTLNSRFSSRARRRLQQAEASVPGVGHNFFAAGAICLDPDPTRLRGIVSLGTQLRYWWYSSSAADHYKSTKRRLRYSERKSNRSTETDRYSHTGRGALKDYIFNEQLEIQRLKQEQEKAQKLLNGRFGVDILGPGASEDDLLAYACMLSEESYTSDERKRRESESSAGASSSGGTVAPQAFLLEREEPSYKSHLPDQPLDPSIAEAIRRSLNDETLTFERGFDCVITRPRPAEESSSLYKSNIPTNEHTAHQEVEDFKLALRLSLAEDENNFCTESESQGCGSFSEDSLHDFPSLDNTTSTALSNRNERKGRGKGKGKGRA</sequence>
<organism evidence="1">
    <name type="scientific">Ophidiomyces ophidiicola</name>
    <dbReference type="NCBI Taxonomy" id="1387563"/>
    <lineage>
        <taxon>Eukaryota</taxon>
        <taxon>Fungi</taxon>
        <taxon>Dikarya</taxon>
        <taxon>Ascomycota</taxon>
        <taxon>Pezizomycotina</taxon>
        <taxon>Eurotiomycetes</taxon>
        <taxon>Eurotiomycetidae</taxon>
        <taxon>Onygenales</taxon>
        <taxon>Onygenaceae</taxon>
        <taxon>Ophidiomyces</taxon>
    </lineage>
</organism>
<protein>
    <submittedName>
        <fullName evidence="1">Uncharacterized protein</fullName>
    </submittedName>
</protein>
<evidence type="ECO:0000313" key="1">
    <source>
        <dbReference type="EMBL" id="KAI2382497.1"/>
    </source>
</evidence>
<proteinExistence type="predicted"/>
<dbReference type="EMBL" id="JALBCA010000121">
    <property type="protein sequence ID" value="KAI2382497.1"/>
    <property type="molecule type" value="Genomic_DNA"/>
</dbReference>
<comment type="caution">
    <text evidence="1">The sequence shown here is derived from an EMBL/GenBank/DDBJ whole genome shotgun (WGS) entry which is preliminary data.</text>
</comment>
<reference evidence="1" key="1">
    <citation type="journal article" date="2022" name="bioRxiv">
        <title>Population genetic analysis of Ophidiomyces ophidiicola, the causative agent of snake fungal disease, indicates recent introductions to the USA.</title>
        <authorList>
            <person name="Ladner J.T."/>
            <person name="Palmer J.M."/>
            <person name="Ettinger C.L."/>
            <person name="Stajich J.E."/>
            <person name="Farrell T.M."/>
            <person name="Glorioso B.M."/>
            <person name="Lawson B."/>
            <person name="Price S.J."/>
            <person name="Stengle A.G."/>
            <person name="Grear D.A."/>
            <person name="Lorch J.M."/>
        </authorList>
    </citation>
    <scope>NUCLEOTIDE SEQUENCE</scope>
    <source>
        <strain evidence="1">NWHC 24266-5</strain>
    </source>
</reference>
<accession>A0ACB8UP70</accession>